<evidence type="ECO:0000313" key="3">
    <source>
        <dbReference type="Proteomes" id="UP001479290"/>
    </source>
</evidence>
<name>A0AAW1Z869_CULAL</name>
<feature type="compositionally biased region" description="Polar residues" evidence="1">
    <location>
        <begin position="17"/>
        <end position="27"/>
    </location>
</feature>
<evidence type="ECO:0000256" key="1">
    <source>
        <dbReference type="SAM" id="MobiDB-lite"/>
    </source>
</evidence>
<dbReference type="EMBL" id="JAWDJR010000019">
    <property type="protein sequence ID" value="KAK9957662.1"/>
    <property type="molecule type" value="Genomic_DNA"/>
</dbReference>
<organism evidence="2 3">
    <name type="scientific">Culter alburnus</name>
    <name type="common">Topmouth culter</name>
    <dbReference type="NCBI Taxonomy" id="194366"/>
    <lineage>
        <taxon>Eukaryota</taxon>
        <taxon>Metazoa</taxon>
        <taxon>Chordata</taxon>
        <taxon>Craniata</taxon>
        <taxon>Vertebrata</taxon>
        <taxon>Euteleostomi</taxon>
        <taxon>Actinopterygii</taxon>
        <taxon>Neopterygii</taxon>
        <taxon>Teleostei</taxon>
        <taxon>Ostariophysi</taxon>
        <taxon>Cypriniformes</taxon>
        <taxon>Xenocyprididae</taxon>
        <taxon>Xenocypridinae</taxon>
        <taxon>Culter</taxon>
    </lineage>
</organism>
<protein>
    <submittedName>
        <fullName evidence="2">Uncharacterized protein</fullName>
    </submittedName>
</protein>
<comment type="caution">
    <text evidence="2">The sequence shown here is derived from an EMBL/GenBank/DDBJ whole genome shotgun (WGS) entry which is preliminary data.</text>
</comment>
<gene>
    <name evidence="2" type="ORF">ABG768_011893</name>
</gene>
<dbReference type="AlphaFoldDB" id="A0AAW1Z869"/>
<accession>A0AAW1Z869</accession>
<proteinExistence type="predicted"/>
<evidence type="ECO:0000313" key="2">
    <source>
        <dbReference type="EMBL" id="KAK9957662.1"/>
    </source>
</evidence>
<keyword evidence="3" id="KW-1185">Reference proteome</keyword>
<reference evidence="2 3" key="1">
    <citation type="submission" date="2024-05" db="EMBL/GenBank/DDBJ databases">
        <title>A high-quality chromosomal-level genome assembly of Topmouth culter (Culter alburnus).</title>
        <authorList>
            <person name="Zhao H."/>
        </authorList>
    </citation>
    <scope>NUCLEOTIDE SEQUENCE [LARGE SCALE GENOMIC DNA]</scope>
    <source>
        <strain evidence="2">CATC2023</strain>
        <tissue evidence="2">Muscle</tissue>
    </source>
</reference>
<feature type="non-terminal residue" evidence="2">
    <location>
        <position position="50"/>
    </location>
</feature>
<dbReference type="Proteomes" id="UP001479290">
    <property type="component" value="Unassembled WGS sequence"/>
</dbReference>
<sequence length="50" mass="5431">MNGSSDSTGPLADQIGNRKTNILEENSPTTTVTPPPYKPFLRLILSNLCQ</sequence>
<feature type="region of interest" description="Disordered" evidence="1">
    <location>
        <begin position="1"/>
        <end position="35"/>
    </location>
</feature>